<accession>A0A7N0RAW4</accession>
<name>A0A7N0RAW4_KALFE</name>
<organism evidence="1 2">
    <name type="scientific">Kalanchoe fedtschenkoi</name>
    <name type="common">Lavender scallops</name>
    <name type="synonym">South American air plant</name>
    <dbReference type="NCBI Taxonomy" id="63787"/>
    <lineage>
        <taxon>Eukaryota</taxon>
        <taxon>Viridiplantae</taxon>
        <taxon>Streptophyta</taxon>
        <taxon>Embryophyta</taxon>
        <taxon>Tracheophyta</taxon>
        <taxon>Spermatophyta</taxon>
        <taxon>Magnoliopsida</taxon>
        <taxon>eudicotyledons</taxon>
        <taxon>Gunneridae</taxon>
        <taxon>Pentapetalae</taxon>
        <taxon>Saxifragales</taxon>
        <taxon>Crassulaceae</taxon>
        <taxon>Kalanchoe</taxon>
    </lineage>
</organism>
<reference evidence="1" key="1">
    <citation type="submission" date="2021-01" db="UniProtKB">
        <authorList>
            <consortium name="EnsemblPlants"/>
        </authorList>
    </citation>
    <scope>IDENTIFICATION</scope>
</reference>
<dbReference type="EnsemblPlants" id="Kaladp0007s0016.1.v1.1">
    <property type="protein sequence ID" value="Kaladp0007s0016.1.v1.1"/>
    <property type="gene ID" value="Kaladp0007s0016.v1.1"/>
</dbReference>
<dbReference type="Gramene" id="Kaladp0007s0016.1.v1.1">
    <property type="protein sequence ID" value="Kaladp0007s0016.1.v1.1"/>
    <property type="gene ID" value="Kaladp0007s0016.v1.1"/>
</dbReference>
<dbReference type="Proteomes" id="UP000594263">
    <property type="component" value="Unplaced"/>
</dbReference>
<protein>
    <submittedName>
        <fullName evidence="1">Uncharacterized protein</fullName>
    </submittedName>
</protein>
<proteinExistence type="predicted"/>
<keyword evidence="2" id="KW-1185">Reference proteome</keyword>
<evidence type="ECO:0000313" key="2">
    <source>
        <dbReference type="Proteomes" id="UP000594263"/>
    </source>
</evidence>
<dbReference type="AlphaFoldDB" id="A0A7N0RAW4"/>
<sequence length="66" mass="7414">MNYVVSNSIKLFNLLETKLNSSSLIAFQNSSNGLTDIPYTGFHDTWSNIREANTLCKLDRIICNSS</sequence>
<evidence type="ECO:0000313" key="1">
    <source>
        <dbReference type="EnsemblPlants" id="Kaladp0007s0016.1.v1.1"/>
    </source>
</evidence>